<dbReference type="AlphaFoldDB" id="A0A8X6IH45"/>
<dbReference type="PROSITE" id="PS50240">
    <property type="entry name" value="TRYPSIN_DOM"/>
    <property type="match status" value="1"/>
</dbReference>
<dbReference type="PROSITE" id="PS00134">
    <property type="entry name" value="TRYPSIN_HIS"/>
    <property type="match status" value="1"/>
</dbReference>
<dbReference type="Proteomes" id="UP000886998">
    <property type="component" value="Unassembled WGS sequence"/>
</dbReference>
<dbReference type="FunFam" id="2.40.10.10:FF:000068">
    <property type="entry name" value="transmembrane protease serine 2"/>
    <property type="match status" value="1"/>
</dbReference>
<dbReference type="InterPro" id="IPR051487">
    <property type="entry name" value="Ser/Thr_Proteases_Immune/Dev"/>
</dbReference>
<reference evidence="4" key="1">
    <citation type="submission" date="2020-08" db="EMBL/GenBank/DDBJ databases">
        <title>Multicomponent nature underlies the extraordinary mechanical properties of spider dragline silk.</title>
        <authorList>
            <person name="Kono N."/>
            <person name="Nakamura H."/>
            <person name="Mori M."/>
            <person name="Yoshida Y."/>
            <person name="Ohtoshi R."/>
            <person name="Malay A.D."/>
            <person name="Moran D.A.P."/>
            <person name="Tomita M."/>
            <person name="Numata K."/>
            <person name="Arakawa K."/>
        </authorList>
    </citation>
    <scope>NUCLEOTIDE SEQUENCE</scope>
</reference>
<comment type="similarity">
    <text evidence="2">Belongs to the peptidase S1 family. CLIP subfamily.</text>
</comment>
<evidence type="ECO:0000259" key="3">
    <source>
        <dbReference type="PROSITE" id="PS50240"/>
    </source>
</evidence>
<dbReference type="PANTHER" id="PTHR24256">
    <property type="entry name" value="TRYPTASE-RELATED"/>
    <property type="match status" value="1"/>
</dbReference>
<accession>A0A8X6IH45</accession>
<proteinExistence type="inferred from homology"/>
<name>A0A8X6IH45_9ARAC</name>
<evidence type="ECO:0000313" key="5">
    <source>
        <dbReference type="Proteomes" id="UP000886998"/>
    </source>
</evidence>
<dbReference type="SMART" id="SM00020">
    <property type="entry name" value="Tryp_SPc"/>
    <property type="match status" value="1"/>
</dbReference>
<dbReference type="Pfam" id="PF00089">
    <property type="entry name" value="Trypsin"/>
    <property type="match status" value="1"/>
</dbReference>
<dbReference type="InterPro" id="IPR043504">
    <property type="entry name" value="Peptidase_S1_PA_chymotrypsin"/>
</dbReference>
<keyword evidence="1" id="KW-1015">Disulfide bond</keyword>
<dbReference type="GO" id="GO:0004252">
    <property type="term" value="F:serine-type endopeptidase activity"/>
    <property type="evidence" value="ECO:0007669"/>
    <property type="project" value="InterPro"/>
</dbReference>
<dbReference type="GO" id="GO:0006508">
    <property type="term" value="P:proteolysis"/>
    <property type="evidence" value="ECO:0007669"/>
    <property type="project" value="InterPro"/>
</dbReference>
<evidence type="ECO:0000256" key="2">
    <source>
        <dbReference type="ARBA" id="ARBA00024195"/>
    </source>
</evidence>
<feature type="domain" description="Peptidase S1" evidence="3">
    <location>
        <begin position="1"/>
        <end position="186"/>
    </location>
</feature>
<dbReference type="InterPro" id="IPR018114">
    <property type="entry name" value="TRYPSIN_HIS"/>
</dbReference>
<dbReference type="Gene3D" id="2.40.10.10">
    <property type="entry name" value="Trypsin-like serine proteases"/>
    <property type="match status" value="2"/>
</dbReference>
<evidence type="ECO:0000256" key="1">
    <source>
        <dbReference type="ARBA" id="ARBA00023157"/>
    </source>
</evidence>
<dbReference type="SUPFAM" id="SSF50494">
    <property type="entry name" value="Trypsin-like serine proteases"/>
    <property type="match status" value="1"/>
</dbReference>
<dbReference type="EMBL" id="BMAV01025892">
    <property type="protein sequence ID" value="GFS45647.1"/>
    <property type="molecule type" value="Genomic_DNA"/>
</dbReference>
<comment type="caution">
    <text evidence="4">The sequence shown here is derived from an EMBL/GenBank/DDBJ whole genome shotgun (WGS) entry which is preliminary data.</text>
</comment>
<keyword evidence="5" id="KW-1185">Reference proteome</keyword>
<evidence type="ECO:0000313" key="4">
    <source>
        <dbReference type="EMBL" id="GFS45647.1"/>
    </source>
</evidence>
<dbReference type="PRINTS" id="PR00722">
    <property type="entry name" value="CHYMOTRYPSIN"/>
</dbReference>
<dbReference type="InterPro" id="IPR009003">
    <property type="entry name" value="Peptidase_S1_PA"/>
</dbReference>
<dbReference type="InterPro" id="IPR001314">
    <property type="entry name" value="Peptidase_S1A"/>
</dbReference>
<protein>
    <submittedName>
        <fullName evidence="4">Tryptase beta-2</fullName>
    </submittedName>
</protein>
<sequence>MLFIYEVPLFDNIGIRCGGAVISKKYVLTAAHCLCRIDKSRYSESGDEECVQNPKDYYIKLLGKKKLGKLVKIKRIISHPDFDYSKVINDIALIELKKPLKCNEMISPICLPTSEEFYKNGQNSSLPDGASTISGRNLVPRLLSSTKRFYTLGVVSHGTAIHCIPTYPTTFSKTLYFLDWIREHVEDLPKP</sequence>
<dbReference type="OrthoDB" id="6339452at2759"/>
<gene>
    <name evidence="4" type="primary">NCL1_28195</name>
    <name evidence="4" type="ORF">TNIN_433201</name>
</gene>
<organism evidence="4 5">
    <name type="scientific">Trichonephila inaurata madagascariensis</name>
    <dbReference type="NCBI Taxonomy" id="2747483"/>
    <lineage>
        <taxon>Eukaryota</taxon>
        <taxon>Metazoa</taxon>
        <taxon>Ecdysozoa</taxon>
        <taxon>Arthropoda</taxon>
        <taxon>Chelicerata</taxon>
        <taxon>Arachnida</taxon>
        <taxon>Araneae</taxon>
        <taxon>Araneomorphae</taxon>
        <taxon>Entelegynae</taxon>
        <taxon>Araneoidea</taxon>
        <taxon>Nephilidae</taxon>
        <taxon>Trichonephila</taxon>
        <taxon>Trichonephila inaurata</taxon>
    </lineage>
</organism>
<dbReference type="InterPro" id="IPR001254">
    <property type="entry name" value="Trypsin_dom"/>
</dbReference>